<dbReference type="AlphaFoldDB" id="A0A382WEI0"/>
<feature type="non-terminal residue" evidence="1">
    <location>
        <position position="278"/>
    </location>
</feature>
<dbReference type="EMBL" id="UINC01158786">
    <property type="protein sequence ID" value="SVD56511.1"/>
    <property type="molecule type" value="Genomic_DNA"/>
</dbReference>
<reference evidence="1" key="1">
    <citation type="submission" date="2018-05" db="EMBL/GenBank/DDBJ databases">
        <authorList>
            <person name="Lanie J.A."/>
            <person name="Ng W.-L."/>
            <person name="Kazmierczak K.M."/>
            <person name="Andrzejewski T.M."/>
            <person name="Davidsen T.M."/>
            <person name="Wayne K.J."/>
            <person name="Tettelin H."/>
            <person name="Glass J.I."/>
            <person name="Rusch D."/>
            <person name="Podicherti R."/>
            <person name="Tsui H.-C.T."/>
            <person name="Winkler M.E."/>
        </authorList>
    </citation>
    <scope>NUCLEOTIDE SEQUENCE</scope>
</reference>
<organism evidence="1">
    <name type="scientific">marine metagenome</name>
    <dbReference type="NCBI Taxonomy" id="408172"/>
    <lineage>
        <taxon>unclassified sequences</taxon>
        <taxon>metagenomes</taxon>
        <taxon>ecological metagenomes</taxon>
    </lineage>
</organism>
<feature type="non-terminal residue" evidence="1">
    <location>
        <position position="1"/>
    </location>
</feature>
<accession>A0A382WEI0</accession>
<name>A0A382WEI0_9ZZZZ</name>
<evidence type="ECO:0000313" key="1">
    <source>
        <dbReference type="EMBL" id="SVD56511.1"/>
    </source>
</evidence>
<gene>
    <name evidence="1" type="ORF">METZ01_LOCUS409365</name>
</gene>
<sequence>WCSGDQCAGLDSGAEGTADFNFDTSAGNDWTCGGGSWGSEVSWSLSCDGSEVASGGVGEGCFGTCEDDGGDDNNCTLTMNDAFGDGWNGNEWCSGDQCAGLDSGAEGTAGFNFDTSAANEYTCGGGSWQSEVSWTLSCDDGTTASGGAPDAGCFGACGDRDVSAKLFSNDKQTLGESLKKVAKRAQNLGRTSTSNSKAILFESKLQRANSVKLIQTAEGLSYEADGFVGFEITLEHSADFEINVTKSAFIADYKTTGNTTKLIVVAPETTELFSSTGD</sequence>
<proteinExistence type="predicted"/>
<protein>
    <submittedName>
        <fullName evidence="1">Uncharacterized protein</fullName>
    </submittedName>
</protein>